<protein>
    <submittedName>
        <fullName evidence="9">Uncharacterized protein</fullName>
    </submittedName>
</protein>
<accession>A0A9W7FCQ1</accession>
<comment type="caution">
    <text evidence="9">The sequence shown here is derived from an EMBL/GenBank/DDBJ whole genome shotgun (WGS) entry which is preliminary data.</text>
</comment>
<keyword evidence="4 8" id="KW-0853">WD repeat</keyword>
<evidence type="ECO:0000256" key="8">
    <source>
        <dbReference type="PROSITE-ProRule" id="PRU00221"/>
    </source>
</evidence>
<proteinExistence type="inferred from homology"/>
<dbReference type="GO" id="GO:0015031">
    <property type="term" value="P:protein transport"/>
    <property type="evidence" value="ECO:0007669"/>
    <property type="project" value="UniProtKB-KW"/>
</dbReference>
<dbReference type="SMART" id="SM00320">
    <property type="entry name" value="WD40"/>
    <property type="match status" value="6"/>
</dbReference>
<dbReference type="Proteomes" id="UP001165160">
    <property type="component" value="Unassembled WGS sequence"/>
</dbReference>
<evidence type="ECO:0000256" key="7">
    <source>
        <dbReference type="ARBA" id="ARBA00023242"/>
    </source>
</evidence>
<keyword evidence="5" id="KW-0677">Repeat</keyword>
<evidence type="ECO:0000313" key="9">
    <source>
        <dbReference type="EMBL" id="GMI09747.1"/>
    </source>
</evidence>
<keyword evidence="10" id="KW-1185">Reference proteome</keyword>
<evidence type="ECO:0000256" key="3">
    <source>
        <dbReference type="ARBA" id="ARBA00022448"/>
    </source>
</evidence>
<name>A0A9W7FCQ1_9STRA</name>
<dbReference type="InterPro" id="IPR001680">
    <property type="entry name" value="WD40_rpt"/>
</dbReference>
<dbReference type="GO" id="GO:0005198">
    <property type="term" value="F:structural molecule activity"/>
    <property type="evidence" value="ECO:0007669"/>
    <property type="project" value="InterPro"/>
</dbReference>
<dbReference type="InterPro" id="IPR037363">
    <property type="entry name" value="Sec13/Seh1_fam"/>
</dbReference>
<keyword evidence="7" id="KW-0539">Nucleus</keyword>
<reference evidence="10" key="1">
    <citation type="journal article" date="2023" name="Commun. Biol.">
        <title>Genome analysis of Parmales, the sister group of diatoms, reveals the evolutionary specialization of diatoms from phago-mixotrophs to photoautotrophs.</title>
        <authorList>
            <person name="Ban H."/>
            <person name="Sato S."/>
            <person name="Yoshikawa S."/>
            <person name="Yamada K."/>
            <person name="Nakamura Y."/>
            <person name="Ichinomiya M."/>
            <person name="Sato N."/>
            <person name="Blanc-Mathieu R."/>
            <person name="Endo H."/>
            <person name="Kuwata A."/>
            <person name="Ogata H."/>
        </authorList>
    </citation>
    <scope>NUCLEOTIDE SEQUENCE [LARGE SCALE GENOMIC DNA]</scope>
    <source>
        <strain evidence="10">NIES 3699</strain>
    </source>
</reference>
<dbReference type="AlphaFoldDB" id="A0A9W7FCQ1"/>
<dbReference type="GO" id="GO:0034198">
    <property type="term" value="P:cellular response to amino acid starvation"/>
    <property type="evidence" value="ECO:0007669"/>
    <property type="project" value="TreeGrafter"/>
</dbReference>
<dbReference type="GO" id="GO:1904263">
    <property type="term" value="P:positive regulation of TORC1 signaling"/>
    <property type="evidence" value="ECO:0007669"/>
    <property type="project" value="TreeGrafter"/>
</dbReference>
<dbReference type="Gene3D" id="2.130.10.10">
    <property type="entry name" value="YVTN repeat-like/Quinoprotein amine dehydrogenase"/>
    <property type="match status" value="1"/>
</dbReference>
<evidence type="ECO:0000256" key="1">
    <source>
        <dbReference type="ARBA" id="ARBA00004259"/>
    </source>
</evidence>
<keyword evidence="3" id="KW-0813">Transport</keyword>
<feature type="repeat" description="WD" evidence="8">
    <location>
        <begin position="56"/>
        <end position="90"/>
    </location>
</feature>
<dbReference type="PANTHER" id="PTHR11024">
    <property type="entry name" value="NUCLEAR PORE COMPLEX PROTEIN SEC13 / SEH1 FAMILY MEMBER"/>
    <property type="match status" value="1"/>
</dbReference>
<dbReference type="GO" id="GO:0031080">
    <property type="term" value="C:nuclear pore outer ring"/>
    <property type="evidence" value="ECO:0007669"/>
    <property type="project" value="TreeGrafter"/>
</dbReference>
<comment type="similarity">
    <text evidence="2">Belongs to the WD repeat SEC13 family.</text>
</comment>
<evidence type="ECO:0000256" key="5">
    <source>
        <dbReference type="ARBA" id="ARBA00022737"/>
    </source>
</evidence>
<dbReference type="EMBL" id="BRXX01000404">
    <property type="protein sequence ID" value="GMI09747.1"/>
    <property type="molecule type" value="Genomic_DNA"/>
</dbReference>
<keyword evidence="6" id="KW-0653">Protein transport</keyword>
<dbReference type="PROSITE" id="PS50082">
    <property type="entry name" value="WD_REPEATS_2"/>
    <property type="match status" value="1"/>
</dbReference>
<dbReference type="InterPro" id="IPR015943">
    <property type="entry name" value="WD40/YVTN_repeat-like_dom_sf"/>
</dbReference>
<sequence>MSSFTSLPSPPNSTFIHDCSFDYYGRRLATCSGDRMLRIYTLTEDNEWILPPTSIFQAHEASTWRTSWSPPSYGLLLSTCSDDSTVCIWEEDSTSKKWLKKATLGESRKPVFCVQFGPQHVGLRLATGSADGIVRIYEAIDVLNLEHWPLSQRFDGCVEGELGVTCLGWCGSRFDGLMIVVGGSDGSLKVWKFSEASRSWKVHLDLFGFQERLLDVKWANGVGRGYHLIAAVGGGGVVRVYKFRRERGEEETVNEKDVHVHTLSTKSGSDVWRLGWNETGTVLATSGEGGSVNMWKASFEGEWKCVEEV</sequence>
<evidence type="ECO:0000256" key="2">
    <source>
        <dbReference type="ARBA" id="ARBA00010102"/>
    </source>
</evidence>
<dbReference type="SUPFAM" id="SSF50978">
    <property type="entry name" value="WD40 repeat-like"/>
    <property type="match status" value="1"/>
</dbReference>
<dbReference type="InterPro" id="IPR036322">
    <property type="entry name" value="WD40_repeat_dom_sf"/>
</dbReference>
<organism evidence="9 10">
    <name type="scientific">Triparma verrucosa</name>
    <dbReference type="NCBI Taxonomy" id="1606542"/>
    <lineage>
        <taxon>Eukaryota</taxon>
        <taxon>Sar</taxon>
        <taxon>Stramenopiles</taxon>
        <taxon>Ochrophyta</taxon>
        <taxon>Bolidophyceae</taxon>
        <taxon>Parmales</taxon>
        <taxon>Triparmaceae</taxon>
        <taxon>Triparma</taxon>
    </lineage>
</organism>
<evidence type="ECO:0000313" key="10">
    <source>
        <dbReference type="Proteomes" id="UP001165160"/>
    </source>
</evidence>
<evidence type="ECO:0000256" key="4">
    <source>
        <dbReference type="ARBA" id="ARBA00022574"/>
    </source>
</evidence>
<dbReference type="PANTHER" id="PTHR11024:SF3">
    <property type="entry name" value="NUCLEOPORIN SEH1"/>
    <property type="match status" value="1"/>
</dbReference>
<dbReference type="GO" id="GO:0035859">
    <property type="term" value="C:Seh1-associated complex"/>
    <property type="evidence" value="ECO:0007669"/>
    <property type="project" value="TreeGrafter"/>
</dbReference>
<gene>
    <name evidence="9" type="ORF">TrVE_jg2937</name>
</gene>
<comment type="subcellular location">
    <subcellularLocation>
        <location evidence="1">Nucleus envelope</location>
    </subcellularLocation>
</comment>
<dbReference type="Pfam" id="PF00400">
    <property type="entry name" value="WD40"/>
    <property type="match status" value="5"/>
</dbReference>
<evidence type="ECO:0000256" key="6">
    <source>
        <dbReference type="ARBA" id="ARBA00022927"/>
    </source>
</evidence>